<comment type="caution">
    <text evidence="3">The sequence shown here is derived from an EMBL/GenBank/DDBJ whole genome shotgun (WGS) entry which is preliminary data.</text>
</comment>
<feature type="region of interest" description="Disordered" evidence="2">
    <location>
        <begin position="234"/>
        <end position="255"/>
    </location>
</feature>
<name>A0ABR2JRI9_9EUKA</name>
<protein>
    <recommendedName>
        <fullName evidence="5">Kinesin motor domain-containing protein</fullName>
    </recommendedName>
</protein>
<dbReference type="Proteomes" id="UP001470230">
    <property type="component" value="Unassembled WGS sequence"/>
</dbReference>
<dbReference type="Gene3D" id="3.80.10.10">
    <property type="entry name" value="Ribonuclease Inhibitor"/>
    <property type="match status" value="1"/>
</dbReference>
<keyword evidence="1" id="KW-0175">Coiled coil</keyword>
<feature type="compositionally biased region" description="Low complexity" evidence="2">
    <location>
        <begin position="234"/>
        <end position="243"/>
    </location>
</feature>
<organism evidence="3 4">
    <name type="scientific">Tritrichomonas musculus</name>
    <dbReference type="NCBI Taxonomy" id="1915356"/>
    <lineage>
        <taxon>Eukaryota</taxon>
        <taxon>Metamonada</taxon>
        <taxon>Parabasalia</taxon>
        <taxon>Tritrichomonadida</taxon>
        <taxon>Tritrichomonadidae</taxon>
        <taxon>Tritrichomonas</taxon>
    </lineage>
</organism>
<evidence type="ECO:0000256" key="1">
    <source>
        <dbReference type="SAM" id="Coils"/>
    </source>
</evidence>
<evidence type="ECO:0000256" key="2">
    <source>
        <dbReference type="SAM" id="MobiDB-lite"/>
    </source>
</evidence>
<gene>
    <name evidence="3" type="ORF">M9Y10_004237</name>
</gene>
<evidence type="ECO:0008006" key="5">
    <source>
        <dbReference type="Google" id="ProtNLM"/>
    </source>
</evidence>
<feature type="coiled-coil region" evidence="1">
    <location>
        <begin position="278"/>
        <end position="319"/>
    </location>
</feature>
<dbReference type="PANTHER" id="PTHR24110">
    <property type="entry name" value="CENTROSOMAL PROTEIN OF 78 KDA"/>
    <property type="match status" value="1"/>
</dbReference>
<proteinExistence type="predicted"/>
<dbReference type="InterPro" id="IPR032675">
    <property type="entry name" value="LRR_dom_sf"/>
</dbReference>
<reference evidence="3 4" key="1">
    <citation type="submission" date="2024-04" db="EMBL/GenBank/DDBJ databases">
        <title>Tritrichomonas musculus Genome.</title>
        <authorList>
            <person name="Alves-Ferreira E."/>
            <person name="Grigg M."/>
            <person name="Lorenzi H."/>
            <person name="Galac M."/>
        </authorList>
    </citation>
    <scope>NUCLEOTIDE SEQUENCE [LARGE SCALE GENOMIC DNA]</scope>
    <source>
        <strain evidence="3 4">EAF2021</strain>
    </source>
</reference>
<sequence>MLSPEVVRQLGDGTGADYQFDFSKIPAEFYEPILRTLQHFAQKQIQSIGFNCDSMAKAEQMTLVSSSSVASTNKKLPVIIANSIAKNKSHYISNIIELLCYVLPRSTRIKELTLSNMNIRRDYMQKLITALSKSKSLETINLVKIPIGNELMHLMMTTLDPNIIKSIKINYCGITSSSTSDIIQFIQKKQINNLNGIQYFEITKTEIPEEDQILIQNALQQSSQQNNYINFNIPSPNINSGSPKSQTLKNDNNLNSGSQRLSPISVLSPINSNYASSQKFLKEKKNNEIAQIKAYENENAQLRKELAELRSSLNAVKYNDNVFIVGKGAEEFVNYISDIEAKIKNFEDQKSKNGSFF</sequence>
<evidence type="ECO:0000313" key="3">
    <source>
        <dbReference type="EMBL" id="KAK8881501.1"/>
    </source>
</evidence>
<accession>A0ABR2JRI9</accession>
<keyword evidence="4" id="KW-1185">Reference proteome</keyword>
<dbReference type="SUPFAM" id="SSF52047">
    <property type="entry name" value="RNI-like"/>
    <property type="match status" value="1"/>
</dbReference>
<evidence type="ECO:0000313" key="4">
    <source>
        <dbReference type="Proteomes" id="UP001470230"/>
    </source>
</evidence>
<dbReference type="EMBL" id="JAPFFF010000010">
    <property type="protein sequence ID" value="KAK8881501.1"/>
    <property type="molecule type" value="Genomic_DNA"/>
</dbReference>
<dbReference type="PANTHER" id="PTHR24110:SF3">
    <property type="entry name" value="CENTROSOMAL PROTEIN OF 78 KDA"/>
    <property type="match status" value="1"/>
</dbReference>
<feature type="compositionally biased region" description="Polar residues" evidence="2">
    <location>
        <begin position="244"/>
        <end position="255"/>
    </location>
</feature>